<dbReference type="UniPathway" id="UPA00050">
    <property type="reaction ID" value="UER00064"/>
</dbReference>
<dbReference type="EC" id="2.7.1.39" evidence="8 9"/>
<comment type="pathway">
    <text evidence="8">Amino-acid biosynthesis; L-threonine biosynthesis; L-threonine from L-aspartate: step 4/5.</text>
</comment>
<feature type="domain" description="Aminoglycoside phosphotransferase" evidence="10">
    <location>
        <begin position="28"/>
        <end position="260"/>
    </location>
</feature>
<dbReference type="InterPro" id="IPR050249">
    <property type="entry name" value="Pseudomonas-type_ThrB"/>
</dbReference>
<evidence type="ECO:0000259" key="10">
    <source>
        <dbReference type="Pfam" id="PF01636"/>
    </source>
</evidence>
<evidence type="ECO:0000256" key="1">
    <source>
        <dbReference type="ARBA" id="ARBA00022605"/>
    </source>
</evidence>
<dbReference type="InterPro" id="IPR002575">
    <property type="entry name" value="Aminoglycoside_PTrfase"/>
</dbReference>
<dbReference type="HAMAP" id="MF_00301">
    <property type="entry name" value="Homoser_kinase_2"/>
    <property type="match status" value="1"/>
</dbReference>
<reference evidence="12" key="1">
    <citation type="submission" date="2017-05" db="EMBL/GenBank/DDBJ databases">
        <title>Improved OligoMM genomes.</title>
        <authorList>
            <person name="Garzetti D."/>
        </authorList>
    </citation>
    <scope>NUCLEOTIDE SEQUENCE [LARGE SCALE GENOMIC DNA]</scope>
    <source>
        <strain evidence="12">YL45</strain>
    </source>
</reference>
<evidence type="ECO:0000256" key="5">
    <source>
        <dbReference type="ARBA" id="ARBA00022777"/>
    </source>
</evidence>
<evidence type="ECO:0000256" key="9">
    <source>
        <dbReference type="NCBIfam" id="TIGR00938"/>
    </source>
</evidence>
<comment type="similarity">
    <text evidence="7 8">Belongs to the pseudomonas-type ThrB family.</text>
</comment>
<keyword evidence="2 8" id="KW-0808">Transferase</keyword>
<dbReference type="GeneID" id="78361337"/>
<sequence>MAVFTPLSEEDINNFLKNYNIGDLVEYSGILSGIENSNFYVTTTKGRYVLTVFERLNETQIPYYLKLQKHLLDKGLSVSGPITDKNGHLFSSLKNKPASIAPCIKGEYVAQPNAQACNQMGKMLAEMHLAVKDFPLSQENTKGLAFWESSLPSLKPYMPEELFEYLKKEINRQKELMNSQVYKELEAGAVHADLFRNNSLIEINGDEQNLGGVIDFYFACNAPFLYDLAVTLNDWTINQETGKFLPEETQAFLEGYNSVRKLTEKEHSLWQDMLSAGALRFWVSRLYDFYLPREASMLKPHDPRHFERILKLRREADPKDLPWI</sequence>
<dbReference type="InterPro" id="IPR005280">
    <property type="entry name" value="Homoserine_kinase_II"/>
</dbReference>
<dbReference type="RefSeq" id="WP_066592561.1">
    <property type="nucleotide sequence ID" value="NZ_CAJTBZ010000037.1"/>
</dbReference>
<evidence type="ECO:0000313" key="11">
    <source>
        <dbReference type="EMBL" id="OXE44376.1"/>
    </source>
</evidence>
<keyword evidence="3 8" id="KW-0791">Threonine biosynthesis</keyword>
<dbReference type="NCBIfam" id="TIGR00938">
    <property type="entry name" value="thrB_alt"/>
    <property type="match status" value="1"/>
</dbReference>
<evidence type="ECO:0000256" key="4">
    <source>
        <dbReference type="ARBA" id="ARBA00022741"/>
    </source>
</evidence>
<dbReference type="AlphaFoldDB" id="A0A227KAJ6"/>
<proteinExistence type="inferred from homology"/>
<dbReference type="EMBL" id="NHMP01000012">
    <property type="protein sequence ID" value="OXE44376.1"/>
    <property type="molecule type" value="Genomic_DNA"/>
</dbReference>
<evidence type="ECO:0000256" key="8">
    <source>
        <dbReference type="HAMAP-Rule" id="MF_00301"/>
    </source>
</evidence>
<dbReference type="NCBIfam" id="NF003558">
    <property type="entry name" value="PRK05231.1"/>
    <property type="match status" value="1"/>
</dbReference>
<dbReference type="GO" id="GO:0009088">
    <property type="term" value="P:threonine biosynthetic process"/>
    <property type="evidence" value="ECO:0007669"/>
    <property type="project" value="UniProtKB-UniRule"/>
</dbReference>
<name>A0A227KAJ6_9BURK</name>
<organism evidence="11 12">
    <name type="scientific">Turicimonas muris</name>
    <dbReference type="NCBI Taxonomy" id="1796652"/>
    <lineage>
        <taxon>Bacteria</taxon>
        <taxon>Pseudomonadati</taxon>
        <taxon>Pseudomonadota</taxon>
        <taxon>Betaproteobacteria</taxon>
        <taxon>Burkholderiales</taxon>
        <taxon>Sutterellaceae</taxon>
        <taxon>Turicimonas</taxon>
    </lineage>
</organism>
<dbReference type="PANTHER" id="PTHR21064">
    <property type="entry name" value="AMINOGLYCOSIDE PHOSPHOTRANSFERASE DOMAIN-CONTAINING PROTEIN-RELATED"/>
    <property type="match status" value="1"/>
</dbReference>
<keyword evidence="4 8" id="KW-0547">Nucleotide-binding</keyword>
<dbReference type="CDD" id="cd05153">
    <property type="entry name" value="HomoserineK_II"/>
    <property type="match status" value="1"/>
</dbReference>
<dbReference type="Pfam" id="PF01636">
    <property type="entry name" value="APH"/>
    <property type="match status" value="1"/>
</dbReference>
<evidence type="ECO:0000256" key="7">
    <source>
        <dbReference type="ARBA" id="ARBA00038240"/>
    </source>
</evidence>
<keyword evidence="12" id="KW-1185">Reference proteome</keyword>
<dbReference type="PANTHER" id="PTHR21064:SF6">
    <property type="entry name" value="AMINOGLYCOSIDE PHOSPHOTRANSFERASE DOMAIN-CONTAINING PROTEIN"/>
    <property type="match status" value="1"/>
</dbReference>
<keyword evidence="5 8" id="KW-0418">Kinase</keyword>
<evidence type="ECO:0000256" key="6">
    <source>
        <dbReference type="ARBA" id="ARBA00022840"/>
    </source>
</evidence>
<keyword evidence="1 8" id="KW-0028">Amino-acid biosynthesis</keyword>
<evidence type="ECO:0000256" key="3">
    <source>
        <dbReference type="ARBA" id="ARBA00022697"/>
    </source>
</evidence>
<dbReference type="SUPFAM" id="SSF56112">
    <property type="entry name" value="Protein kinase-like (PK-like)"/>
    <property type="match status" value="1"/>
</dbReference>
<dbReference type="Proteomes" id="UP000214610">
    <property type="component" value="Unassembled WGS sequence"/>
</dbReference>
<protein>
    <recommendedName>
        <fullName evidence="8 9">Homoserine kinase</fullName>
        <shortName evidence="8">HK</shortName>
        <shortName evidence="8">HSK</shortName>
        <ecNumber evidence="8 9">2.7.1.39</ecNumber>
    </recommendedName>
</protein>
<evidence type="ECO:0000256" key="2">
    <source>
        <dbReference type="ARBA" id="ARBA00022679"/>
    </source>
</evidence>
<keyword evidence="6 8" id="KW-0067">ATP-binding</keyword>
<dbReference type="GO" id="GO:0004413">
    <property type="term" value="F:homoserine kinase activity"/>
    <property type="evidence" value="ECO:0007669"/>
    <property type="project" value="UniProtKB-UniRule"/>
</dbReference>
<accession>A0A227KAJ6</accession>
<dbReference type="Gene3D" id="3.30.200.20">
    <property type="entry name" value="Phosphorylase Kinase, domain 1"/>
    <property type="match status" value="1"/>
</dbReference>
<comment type="catalytic activity">
    <reaction evidence="8">
        <text>L-homoserine + ATP = O-phospho-L-homoserine + ADP + H(+)</text>
        <dbReference type="Rhea" id="RHEA:13985"/>
        <dbReference type="ChEBI" id="CHEBI:15378"/>
        <dbReference type="ChEBI" id="CHEBI:30616"/>
        <dbReference type="ChEBI" id="CHEBI:57476"/>
        <dbReference type="ChEBI" id="CHEBI:57590"/>
        <dbReference type="ChEBI" id="CHEBI:456216"/>
        <dbReference type="EC" id="2.7.1.39"/>
    </reaction>
</comment>
<evidence type="ECO:0000313" key="12">
    <source>
        <dbReference type="Proteomes" id="UP000214610"/>
    </source>
</evidence>
<dbReference type="GO" id="GO:0005524">
    <property type="term" value="F:ATP binding"/>
    <property type="evidence" value="ECO:0007669"/>
    <property type="project" value="UniProtKB-KW"/>
</dbReference>
<gene>
    <name evidence="8" type="primary">thrB</name>
    <name evidence="11" type="ORF">ADH67_12235</name>
</gene>
<dbReference type="Gene3D" id="3.90.1200.10">
    <property type="match status" value="1"/>
</dbReference>
<dbReference type="InterPro" id="IPR011009">
    <property type="entry name" value="Kinase-like_dom_sf"/>
</dbReference>
<comment type="caution">
    <text evidence="11">The sequence shown here is derived from an EMBL/GenBank/DDBJ whole genome shotgun (WGS) entry which is preliminary data.</text>
</comment>